<dbReference type="Proteomes" id="UP000255334">
    <property type="component" value="Unassembled WGS sequence"/>
</dbReference>
<dbReference type="Pfam" id="PF12686">
    <property type="entry name" value="DUF3800"/>
    <property type="match status" value="1"/>
</dbReference>
<sequence length="370" mass="42051">MSNHELEGNGEGPEKKQELSKEEKLAKEKAKFLEKFAAGDTNHLQTRVAWVLNRYPSARDSDVTLQVQYWRTFNRDLLSGPNTVTLENLYQLTRLTDLARARAKIQNEYHLFQASEGIRKRRGIKEGEERARQIDDQPPLSTLTVYSDESGKTDNFLIVGSVWFLIGEDVYNVDNALKEWRERTGFKEELHFTKISDRNADRYMEVINILDAFAATISFRAITIERRGHGDIPRVLDDLLLHLLVRGVRHEHESGRAPLPRSISIFKDAEEEARDKLSVANLELALENVSKAQFNNQLHVSLVHAIDSKTLIPIQLADLFIGSLNRTLNAAQNGNHAKDRFASAFLARFAGAGEQQRYEQGGDMTVIDQV</sequence>
<feature type="region of interest" description="Disordered" evidence="1">
    <location>
        <begin position="1"/>
        <end position="24"/>
    </location>
</feature>
<reference evidence="2 3" key="1">
    <citation type="submission" date="2018-07" db="EMBL/GenBank/DDBJ databases">
        <title>Dyella monticola sp. nov. and Dyella psychrodurans sp. nov. isolated from monsoon evergreen broad-leaved forest soil of Dinghu Mountain, China.</title>
        <authorList>
            <person name="Gao Z."/>
            <person name="Qiu L."/>
        </authorList>
    </citation>
    <scope>NUCLEOTIDE SEQUENCE [LARGE SCALE GENOMIC DNA]</scope>
    <source>
        <strain evidence="2 3">4MSK11</strain>
    </source>
</reference>
<name>A0A370XD30_9GAMM</name>
<dbReference type="InterPro" id="IPR024524">
    <property type="entry name" value="DUF3800"/>
</dbReference>
<evidence type="ECO:0000313" key="2">
    <source>
        <dbReference type="EMBL" id="RDS86299.1"/>
    </source>
</evidence>
<dbReference type="EMBL" id="QRBF01000001">
    <property type="protein sequence ID" value="RDS86299.1"/>
    <property type="molecule type" value="Genomic_DNA"/>
</dbReference>
<comment type="caution">
    <text evidence="2">The sequence shown here is derived from an EMBL/GenBank/DDBJ whole genome shotgun (WGS) entry which is preliminary data.</text>
</comment>
<gene>
    <name evidence="2" type="ORF">DWU99_03295</name>
</gene>
<keyword evidence="3" id="KW-1185">Reference proteome</keyword>
<dbReference type="RefSeq" id="WP_115476550.1">
    <property type="nucleotide sequence ID" value="NZ_QRBF01000001.1"/>
</dbReference>
<protein>
    <submittedName>
        <fullName evidence="2">DUF3800 domain-containing protein</fullName>
    </submittedName>
</protein>
<evidence type="ECO:0000313" key="3">
    <source>
        <dbReference type="Proteomes" id="UP000255334"/>
    </source>
</evidence>
<accession>A0A370XD30</accession>
<dbReference type="AlphaFoldDB" id="A0A370XD30"/>
<evidence type="ECO:0000256" key="1">
    <source>
        <dbReference type="SAM" id="MobiDB-lite"/>
    </source>
</evidence>
<dbReference type="OrthoDB" id="8558788at2"/>
<organism evidence="2 3">
    <name type="scientific">Dyella psychrodurans</name>
    <dbReference type="NCBI Taxonomy" id="1927960"/>
    <lineage>
        <taxon>Bacteria</taxon>
        <taxon>Pseudomonadati</taxon>
        <taxon>Pseudomonadota</taxon>
        <taxon>Gammaproteobacteria</taxon>
        <taxon>Lysobacterales</taxon>
        <taxon>Rhodanobacteraceae</taxon>
        <taxon>Dyella</taxon>
    </lineage>
</organism>
<proteinExistence type="predicted"/>